<accession>A0A194XV29</accession>
<dbReference type="InterPro" id="IPR000073">
    <property type="entry name" value="AB_hydrolase_1"/>
</dbReference>
<keyword evidence="3" id="KW-0378">Hydrolase</keyword>
<gene>
    <name evidence="3" type="ORF">LY89DRAFT_679175</name>
</gene>
<dbReference type="InterPro" id="IPR029058">
    <property type="entry name" value="AB_hydrolase_fold"/>
</dbReference>
<sequence>MAPLASIFKKAYYTLFFGIILYVSALFALTNPWLQRHALYVHKLHTAYWVDHNVPEQFGFAKNQITPFNFLTPDHETIYAWHVLPLGLYARHEAEMLRQPSGLSEDITQMKSFQLLRDDPDSRLIINFHGNAGSVAQGWRTDCYRSLSDGSTSNIHILAIDYRGFGLSTGSPTEDGLIIDGVATVDWALNVAKVPASRIVILGQSLGTAVTAGVVEVFAQRGVDFAGVVLVAGFSNLPDLLTKYSIAGYLPILSPIGPYPRLKKILRDHIIDKWPSTERLANFVRLSKRVRLFILHSKNDPEIPWTESEALFAAAANATTDGGMEVELFKKMKARTTVDMGDGTFISTWKTGGDKIIREEIVAYGHHSRILTYAPVALAALKAFDFDG</sequence>
<organism evidence="3 4">
    <name type="scientific">Mollisia scopiformis</name>
    <name type="common">Conifer needle endophyte fungus</name>
    <name type="synonym">Phialocephala scopiformis</name>
    <dbReference type="NCBI Taxonomy" id="149040"/>
    <lineage>
        <taxon>Eukaryota</taxon>
        <taxon>Fungi</taxon>
        <taxon>Dikarya</taxon>
        <taxon>Ascomycota</taxon>
        <taxon>Pezizomycotina</taxon>
        <taxon>Leotiomycetes</taxon>
        <taxon>Helotiales</taxon>
        <taxon>Mollisiaceae</taxon>
        <taxon>Mollisia</taxon>
    </lineage>
</organism>
<dbReference type="PANTHER" id="PTHR12277">
    <property type="entry name" value="ALPHA/BETA HYDROLASE DOMAIN-CONTAINING PROTEIN"/>
    <property type="match status" value="1"/>
</dbReference>
<feature type="domain" description="AB hydrolase-1" evidence="2">
    <location>
        <begin position="129"/>
        <end position="288"/>
    </location>
</feature>
<dbReference type="OrthoDB" id="446723at2759"/>
<dbReference type="GeneID" id="28823546"/>
<dbReference type="SUPFAM" id="SSF53474">
    <property type="entry name" value="alpha/beta-Hydrolases"/>
    <property type="match status" value="1"/>
</dbReference>
<keyword evidence="1" id="KW-0472">Membrane</keyword>
<feature type="transmembrane region" description="Helical" evidence="1">
    <location>
        <begin position="12"/>
        <end position="34"/>
    </location>
</feature>
<dbReference type="Pfam" id="PF12697">
    <property type="entry name" value="Abhydrolase_6"/>
    <property type="match status" value="1"/>
</dbReference>
<dbReference type="RefSeq" id="XP_018078244.1">
    <property type="nucleotide sequence ID" value="XM_018213820.1"/>
</dbReference>
<evidence type="ECO:0000256" key="1">
    <source>
        <dbReference type="SAM" id="Phobius"/>
    </source>
</evidence>
<protein>
    <submittedName>
        <fullName evidence="3">Alpha/beta-hydrolase</fullName>
    </submittedName>
</protein>
<dbReference type="GO" id="GO:0016787">
    <property type="term" value="F:hydrolase activity"/>
    <property type="evidence" value="ECO:0007669"/>
    <property type="project" value="UniProtKB-KW"/>
</dbReference>
<dbReference type="EMBL" id="KQ947404">
    <property type="protein sequence ID" value="KUJ23889.1"/>
    <property type="molecule type" value="Genomic_DNA"/>
</dbReference>
<keyword evidence="1" id="KW-1133">Transmembrane helix</keyword>
<proteinExistence type="predicted"/>
<dbReference type="Gene3D" id="3.40.50.1820">
    <property type="entry name" value="alpha/beta hydrolase"/>
    <property type="match status" value="1"/>
</dbReference>
<dbReference type="Proteomes" id="UP000070700">
    <property type="component" value="Unassembled WGS sequence"/>
</dbReference>
<dbReference type="AlphaFoldDB" id="A0A194XV29"/>
<reference evidence="3 4" key="1">
    <citation type="submission" date="2015-10" db="EMBL/GenBank/DDBJ databases">
        <title>Full genome of DAOMC 229536 Phialocephala scopiformis, a fungal endophyte of spruce producing the potent anti-insectan compound rugulosin.</title>
        <authorList>
            <consortium name="DOE Joint Genome Institute"/>
            <person name="Walker A.K."/>
            <person name="Frasz S.L."/>
            <person name="Seifert K.A."/>
            <person name="Miller J.D."/>
            <person name="Mondo S.J."/>
            <person name="Labutti K."/>
            <person name="Lipzen A."/>
            <person name="Dockter R."/>
            <person name="Kennedy M."/>
            <person name="Grigoriev I.V."/>
            <person name="Spatafora J.W."/>
        </authorList>
    </citation>
    <scope>NUCLEOTIDE SEQUENCE [LARGE SCALE GENOMIC DNA]</scope>
    <source>
        <strain evidence="3 4">CBS 120377</strain>
    </source>
</reference>
<dbReference type="STRING" id="149040.A0A194XV29"/>
<keyword evidence="4" id="KW-1185">Reference proteome</keyword>
<evidence type="ECO:0000313" key="3">
    <source>
        <dbReference type="EMBL" id="KUJ23889.1"/>
    </source>
</evidence>
<evidence type="ECO:0000259" key="2">
    <source>
        <dbReference type="Pfam" id="PF12697"/>
    </source>
</evidence>
<name>A0A194XV29_MOLSC</name>
<evidence type="ECO:0000313" key="4">
    <source>
        <dbReference type="Proteomes" id="UP000070700"/>
    </source>
</evidence>
<dbReference type="InParanoid" id="A0A194XV29"/>
<keyword evidence="1" id="KW-0812">Transmembrane</keyword>
<dbReference type="KEGG" id="psco:LY89DRAFT_679175"/>
<dbReference type="PANTHER" id="PTHR12277:SF81">
    <property type="entry name" value="PROTEIN ABHD13"/>
    <property type="match status" value="1"/>
</dbReference>